<organism evidence="2 3">
    <name type="scientific">Siphonobacter aquaeclarae</name>
    <dbReference type="NCBI Taxonomy" id="563176"/>
    <lineage>
        <taxon>Bacteria</taxon>
        <taxon>Pseudomonadati</taxon>
        <taxon>Bacteroidota</taxon>
        <taxon>Cytophagia</taxon>
        <taxon>Cytophagales</taxon>
        <taxon>Cytophagaceae</taxon>
        <taxon>Siphonobacter</taxon>
    </lineage>
</organism>
<keyword evidence="3" id="KW-1185">Reference proteome</keyword>
<dbReference type="STRING" id="563176.SAMN04488090_1950"/>
<dbReference type="CDD" id="cd06433">
    <property type="entry name" value="GT_2_WfgS_like"/>
    <property type="match status" value="1"/>
</dbReference>
<accession>A0A1G9NDX0</accession>
<evidence type="ECO:0000259" key="1">
    <source>
        <dbReference type="Pfam" id="PF00535"/>
    </source>
</evidence>
<keyword evidence="2" id="KW-0808">Transferase</keyword>
<evidence type="ECO:0000313" key="3">
    <source>
        <dbReference type="Proteomes" id="UP000198901"/>
    </source>
</evidence>
<sequence length="251" mass="28929">MTDYPKVSIVTVVYNGAETIEDTIRSVLSQDYPNIEYVIIDGASTDGTLEKVAPYRSHVDILISERDNGLWDAMNKGLRTATGDIVGILNSDDVYAGPDVISRVVTAFREHPGVRGVYGNLKYMDKGLEKVIRDWKSRPYDKTFFPGGEMPPHPTLFLEKSVYEEIGYLDLNFRLGADYEFTFRALEVKKVPVWWINDYLVHMRIGGESNRSIKNILTQHRLNMKAWTIHGLRVPLSFHYRKFIHRLRQFL</sequence>
<protein>
    <submittedName>
        <fullName evidence="2">Glycosyltransferase, GT2 family</fullName>
    </submittedName>
</protein>
<dbReference type="SUPFAM" id="SSF53448">
    <property type="entry name" value="Nucleotide-diphospho-sugar transferases"/>
    <property type="match status" value="1"/>
</dbReference>
<name>A0A1G9NDX0_9BACT</name>
<dbReference type="RefSeq" id="WP_093201005.1">
    <property type="nucleotide sequence ID" value="NZ_FNGS01000003.1"/>
</dbReference>
<dbReference type="InterPro" id="IPR001173">
    <property type="entry name" value="Glyco_trans_2-like"/>
</dbReference>
<dbReference type="AlphaFoldDB" id="A0A1G9NDX0"/>
<dbReference type="PANTHER" id="PTHR43685">
    <property type="entry name" value="GLYCOSYLTRANSFERASE"/>
    <property type="match status" value="1"/>
</dbReference>
<dbReference type="InterPro" id="IPR050834">
    <property type="entry name" value="Glycosyltransf_2"/>
</dbReference>
<dbReference type="Pfam" id="PF00535">
    <property type="entry name" value="Glycos_transf_2"/>
    <property type="match status" value="1"/>
</dbReference>
<gene>
    <name evidence="2" type="ORF">SAMN04488090_1950</name>
</gene>
<proteinExistence type="predicted"/>
<feature type="domain" description="Glycosyltransferase 2-like" evidence="1">
    <location>
        <begin position="8"/>
        <end position="114"/>
    </location>
</feature>
<dbReference type="EMBL" id="FNGS01000003">
    <property type="protein sequence ID" value="SDL84115.1"/>
    <property type="molecule type" value="Genomic_DNA"/>
</dbReference>
<reference evidence="2 3" key="1">
    <citation type="submission" date="2016-10" db="EMBL/GenBank/DDBJ databases">
        <authorList>
            <person name="de Groot N.N."/>
        </authorList>
    </citation>
    <scope>NUCLEOTIDE SEQUENCE [LARGE SCALE GENOMIC DNA]</scope>
    <source>
        <strain evidence="2 3">DSM 21668</strain>
    </source>
</reference>
<dbReference type="Gene3D" id="3.90.550.10">
    <property type="entry name" value="Spore Coat Polysaccharide Biosynthesis Protein SpsA, Chain A"/>
    <property type="match status" value="1"/>
</dbReference>
<dbReference type="Proteomes" id="UP000198901">
    <property type="component" value="Unassembled WGS sequence"/>
</dbReference>
<dbReference type="OrthoDB" id="9788101at2"/>
<dbReference type="GO" id="GO:0016740">
    <property type="term" value="F:transferase activity"/>
    <property type="evidence" value="ECO:0007669"/>
    <property type="project" value="UniProtKB-KW"/>
</dbReference>
<evidence type="ECO:0000313" key="2">
    <source>
        <dbReference type="EMBL" id="SDL84115.1"/>
    </source>
</evidence>
<dbReference type="PANTHER" id="PTHR43685:SF2">
    <property type="entry name" value="GLYCOSYLTRANSFERASE 2-LIKE DOMAIN-CONTAINING PROTEIN"/>
    <property type="match status" value="1"/>
</dbReference>
<dbReference type="InterPro" id="IPR029044">
    <property type="entry name" value="Nucleotide-diphossugar_trans"/>
</dbReference>